<dbReference type="AlphaFoldDB" id="A0A1A9FJ34"/>
<dbReference type="GeneID" id="93109652"/>
<dbReference type="KEGG" id="ops:A8A54_00665"/>
<accession>A0A1A9FJ34</accession>
<dbReference type="SMART" id="SM00886">
    <property type="entry name" value="Dabb"/>
    <property type="match status" value="1"/>
</dbReference>
<proteinExistence type="predicted"/>
<comment type="caution">
    <text evidence="3">The sequence shown here is derived from an EMBL/GenBank/DDBJ whole genome shotgun (WGS) entry which is preliminary data.</text>
</comment>
<dbReference type="STRING" id="419475.A8A54_00665"/>
<dbReference type="InterPro" id="IPR013097">
    <property type="entry name" value="Dabb"/>
</dbReference>
<dbReference type="EMBL" id="NNRM01000017">
    <property type="protein sequence ID" value="OYR27946.1"/>
    <property type="molecule type" value="Genomic_DNA"/>
</dbReference>
<evidence type="ECO:0000259" key="1">
    <source>
        <dbReference type="PROSITE" id="PS51502"/>
    </source>
</evidence>
<protein>
    <submittedName>
        <fullName evidence="2">Dabb family protein</fullName>
    </submittedName>
    <submittedName>
        <fullName evidence="3">Stress responsive A/B Barrel domain protein</fullName>
    </submittedName>
</protein>
<dbReference type="GO" id="GO:0004497">
    <property type="term" value="F:monooxygenase activity"/>
    <property type="evidence" value="ECO:0007669"/>
    <property type="project" value="UniProtKB-KW"/>
</dbReference>
<evidence type="ECO:0000313" key="4">
    <source>
        <dbReference type="Proteomes" id="UP000216188"/>
    </source>
</evidence>
<gene>
    <name evidence="3" type="ORF">CEV34_1777</name>
    <name evidence="2" type="ORF">EHE22_12420</name>
</gene>
<dbReference type="PROSITE" id="PS51502">
    <property type="entry name" value="S_R_A_B_BARREL"/>
    <property type="match status" value="1"/>
</dbReference>
<evidence type="ECO:0000313" key="2">
    <source>
        <dbReference type="EMBL" id="NNV21229.1"/>
    </source>
</evidence>
<evidence type="ECO:0000313" key="3">
    <source>
        <dbReference type="EMBL" id="OYR27946.1"/>
    </source>
</evidence>
<dbReference type="Proteomes" id="UP000216188">
    <property type="component" value="Unassembled WGS sequence"/>
</dbReference>
<reference evidence="3 4" key="1">
    <citation type="submission" date="2017-07" db="EMBL/GenBank/DDBJ databases">
        <title>Phylogenetic study on the rhizospheric bacterium Ochrobactrum sp. A44.</title>
        <authorList>
            <person name="Krzyzanowska D.M."/>
            <person name="Ossowicki A."/>
            <person name="Rajewska M."/>
            <person name="Maciag T."/>
            <person name="Kaczynski Z."/>
            <person name="Czerwicka M."/>
            <person name="Jafra S."/>
        </authorList>
    </citation>
    <scope>NUCLEOTIDE SEQUENCE [LARGE SCALE GENOMIC DNA]</scope>
    <source>
        <strain evidence="3 4">CCUG 30717</strain>
    </source>
</reference>
<dbReference type="SUPFAM" id="SSF54909">
    <property type="entry name" value="Dimeric alpha+beta barrel"/>
    <property type="match status" value="1"/>
</dbReference>
<dbReference type="OrthoDB" id="9813140at2"/>
<sequence>MIRHIVFFSVKPDQDIDVVRKGLEQLGTIPYSDVFEVLPNSKVDPMGNAIDLVVYAEFKDEEALFAYKNHPTYDASTQYVRPMRELRFSADVVTDKG</sequence>
<organism evidence="3 4">
    <name type="scientific">Brucella pseudogrignonensis</name>
    <dbReference type="NCBI Taxonomy" id="419475"/>
    <lineage>
        <taxon>Bacteria</taxon>
        <taxon>Pseudomonadati</taxon>
        <taxon>Pseudomonadota</taxon>
        <taxon>Alphaproteobacteria</taxon>
        <taxon>Hyphomicrobiales</taxon>
        <taxon>Brucellaceae</taxon>
        <taxon>Brucella/Ochrobactrum group</taxon>
        <taxon>Brucella</taxon>
    </lineage>
</organism>
<feature type="domain" description="Stress-response A/B barrel" evidence="1">
    <location>
        <begin position="2"/>
        <end position="92"/>
    </location>
</feature>
<dbReference type="Pfam" id="PF07876">
    <property type="entry name" value="Dabb"/>
    <property type="match status" value="1"/>
</dbReference>
<name>A0A1A9FJ34_9HYPH</name>
<reference evidence="2 5" key="2">
    <citation type="submission" date="2018-11" db="EMBL/GenBank/DDBJ databases">
        <title>Genome sequencing and analysis.</title>
        <authorList>
            <person name="Huang Y.-T."/>
        </authorList>
    </citation>
    <scope>NUCLEOTIDE SEQUENCE [LARGE SCALE GENOMIC DNA]</scope>
    <source>
        <strain evidence="2 5">SHIN</strain>
    </source>
</reference>
<dbReference type="InterPro" id="IPR011008">
    <property type="entry name" value="Dimeric_a/b-barrel"/>
</dbReference>
<dbReference type="Gene3D" id="3.30.70.100">
    <property type="match status" value="1"/>
</dbReference>
<dbReference type="Proteomes" id="UP000526233">
    <property type="component" value="Unassembled WGS sequence"/>
</dbReference>
<dbReference type="RefSeq" id="WP_007873331.1">
    <property type="nucleotide sequence ID" value="NZ_CAXURC020000001.1"/>
</dbReference>
<keyword evidence="4" id="KW-1185">Reference proteome</keyword>
<dbReference type="EMBL" id="PKQI01000002">
    <property type="protein sequence ID" value="NNV21229.1"/>
    <property type="molecule type" value="Genomic_DNA"/>
</dbReference>
<evidence type="ECO:0000313" key="5">
    <source>
        <dbReference type="Proteomes" id="UP000526233"/>
    </source>
</evidence>